<proteinExistence type="predicted"/>
<dbReference type="AlphaFoldDB" id="A0A1I8BZY2"/>
<dbReference type="WBParaSite" id="MhA1_Contig865.frz3.gene3">
    <property type="protein sequence ID" value="MhA1_Contig865.frz3.gene3"/>
    <property type="gene ID" value="MhA1_Contig865.frz3.gene3"/>
</dbReference>
<reference evidence="3 4" key="1">
    <citation type="submission" date="2016-11" db="UniProtKB">
        <authorList>
            <consortium name="WormBaseParasite"/>
        </authorList>
    </citation>
    <scope>IDENTIFICATION</scope>
</reference>
<evidence type="ECO:0000313" key="3">
    <source>
        <dbReference type="WBParaSite" id="MhA1_Contig800.frz3.gene29"/>
    </source>
</evidence>
<feature type="region of interest" description="Disordered" evidence="1">
    <location>
        <begin position="160"/>
        <end position="221"/>
    </location>
</feature>
<evidence type="ECO:0000313" key="2">
    <source>
        <dbReference type="Proteomes" id="UP000095281"/>
    </source>
</evidence>
<dbReference type="WBParaSite" id="MhA1_Contig800.frz3.gene29">
    <property type="protein sequence ID" value="MhA1_Contig800.frz3.gene29"/>
    <property type="gene ID" value="MhA1_Contig800.frz3.gene29"/>
</dbReference>
<dbReference type="Proteomes" id="UP000095281">
    <property type="component" value="Unplaced"/>
</dbReference>
<feature type="compositionally biased region" description="Basic and acidic residues" evidence="1">
    <location>
        <begin position="168"/>
        <end position="193"/>
    </location>
</feature>
<sequence>MAINISDKKALMQQILPEVDFNITANGLTISAANRISTPRFVPFDHAGRCRECKGSEVELDFIVTKEGVTCYCTRIKGSTFIPFDIIYDLPTHCFFKIKNKGRIFNIEHGAPPCAAIPIIRNVQPDNNDPVPPKKIKQEIPADEEFENVLQEFFDNIGTTTNTTTSEVQKEKENSEVKNLGEKEVKDRQKRSTSDPPPLIENLDNSPLSYRFSDAVNSQSV</sequence>
<accession>A0A1I8BZY2</accession>
<evidence type="ECO:0000256" key="1">
    <source>
        <dbReference type="SAM" id="MobiDB-lite"/>
    </source>
</evidence>
<organism evidence="2 4">
    <name type="scientific">Meloidogyne hapla</name>
    <name type="common">Root-knot nematode worm</name>
    <dbReference type="NCBI Taxonomy" id="6305"/>
    <lineage>
        <taxon>Eukaryota</taxon>
        <taxon>Metazoa</taxon>
        <taxon>Ecdysozoa</taxon>
        <taxon>Nematoda</taxon>
        <taxon>Chromadorea</taxon>
        <taxon>Rhabditida</taxon>
        <taxon>Tylenchina</taxon>
        <taxon>Tylenchomorpha</taxon>
        <taxon>Tylenchoidea</taxon>
        <taxon>Meloidogynidae</taxon>
        <taxon>Meloidogyninae</taxon>
        <taxon>Meloidogyne</taxon>
    </lineage>
</organism>
<name>A0A1I8BZY2_MELHA</name>
<evidence type="ECO:0000313" key="4">
    <source>
        <dbReference type="WBParaSite" id="MhA1_Contig865.frz3.gene3"/>
    </source>
</evidence>
<keyword evidence="2" id="KW-1185">Reference proteome</keyword>
<protein>
    <submittedName>
        <fullName evidence="3 4">Uncharacterized protein</fullName>
    </submittedName>
</protein>